<name>A0AAN7F176_QUERU</name>
<organism evidence="1 2">
    <name type="scientific">Quercus rubra</name>
    <name type="common">Northern red oak</name>
    <name type="synonym">Quercus borealis</name>
    <dbReference type="NCBI Taxonomy" id="3512"/>
    <lineage>
        <taxon>Eukaryota</taxon>
        <taxon>Viridiplantae</taxon>
        <taxon>Streptophyta</taxon>
        <taxon>Embryophyta</taxon>
        <taxon>Tracheophyta</taxon>
        <taxon>Spermatophyta</taxon>
        <taxon>Magnoliopsida</taxon>
        <taxon>eudicotyledons</taxon>
        <taxon>Gunneridae</taxon>
        <taxon>Pentapetalae</taxon>
        <taxon>rosids</taxon>
        <taxon>fabids</taxon>
        <taxon>Fagales</taxon>
        <taxon>Fagaceae</taxon>
        <taxon>Quercus</taxon>
    </lineage>
</organism>
<dbReference type="EMBL" id="JAXUIC010000006">
    <property type="protein sequence ID" value="KAK4584077.1"/>
    <property type="molecule type" value="Genomic_DNA"/>
</dbReference>
<gene>
    <name evidence="1" type="ORF">RGQ29_021994</name>
</gene>
<keyword evidence="2" id="KW-1185">Reference proteome</keyword>
<comment type="caution">
    <text evidence="1">The sequence shown here is derived from an EMBL/GenBank/DDBJ whole genome shotgun (WGS) entry which is preliminary data.</text>
</comment>
<dbReference type="Proteomes" id="UP001324115">
    <property type="component" value="Unassembled WGS sequence"/>
</dbReference>
<accession>A0AAN7F176</accession>
<sequence>MAMDLLGFSKMDDQTAIQEATSQGLRSMEHLICFMSNWPNHMDCSDLIDHIVAKFKKVISLLNQIGLARFRHGPVHPFASPSSSDDSIFVPHSQTLNPTPTPPASVVAPTALPYISTTALVSYVSHPQSLTLDFIKPNAFASNTKASKLDYAKDSFSMSSSSSFMSSAITGDGSLSLSKALFSTRK</sequence>
<reference evidence="1 2" key="1">
    <citation type="journal article" date="2023" name="G3 (Bethesda)">
        <title>A haplotype-resolved chromosome-scale genome for Quercus rubra L. provides insights into the genetics of adaptive traits for red oak species.</title>
        <authorList>
            <person name="Kapoor B."/>
            <person name="Jenkins J."/>
            <person name="Schmutz J."/>
            <person name="Zhebentyayeva T."/>
            <person name="Kuelheim C."/>
            <person name="Coggeshall M."/>
            <person name="Heim C."/>
            <person name="Lasky J.R."/>
            <person name="Leites L."/>
            <person name="Islam-Faridi N."/>
            <person name="Romero-Severson J."/>
            <person name="DeLeo V.L."/>
            <person name="Lucas S.M."/>
            <person name="Lazic D."/>
            <person name="Gailing O."/>
            <person name="Carlson J."/>
            <person name="Staton M."/>
        </authorList>
    </citation>
    <scope>NUCLEOTIDE SEQUENCE [LARGE SCALE GENOMIC DNA]</scope>
    <source>
        <strain evidence="1">Pseudo-F2</strain>
    </source>
</reference>
<dbReference type="AlphaFoldDB" id="A0AAN7F176"/>
<proteinExistence type="predicted"/>
<evidence type="ECO:0000313" key="2">
    <source>
        <dbReference type="Proteomes" id="UP001324115"/>
    </source>
</evidence>
<evidence type="ECO:0000313" key="1">
    <source>
        <dbReference type="EMBL" id="KAK4584077.1"/>
    </source>
</evidence>
<protein>
    <submittedName>
        <fullName evidence="1">Uncharacterized protein</fullName>
    </submittedName>
</protein>